<dbReference type="EMBL" id="PEUM01000106">
    <property type="protein sequence ID" value="PIV25067.1"/>
    <property type="molecule type" value="Genomic_DNA"/>
</dbReference>
<dbReference type="AlphaFoldDB" id="A0A2M7CHG6"/>
<name>A0A2M7CHG6_9BACT</name>
<dbReference type="Proteomes" id="UP000229966">
    <property type="component" value="Unassembled WGS sequence"/>
</dbReference>
<evidence type="ECO:0000313" key="2">
    <source>
        <dbReference type="EMBL" id="PIV25067.1"/>
    </source>
</evidence>
<gene>
    <name evidence="2" type="ORF">COS38_03610</name>
</gene>
<feature type="transmembrane region" description="Helical" evidence="1">
    <location>
        <begin position="173"/>
        <end position="190"/>
    </location>
</feature>
<accession>A0A2M7CHG6</accession>
<feature type="transmembrane region" description="Helical" evidence="1">
    <location>
        <begin position="118"/>
        <end position="142"/>
    </location>
</feature>
<keyword evidence="1" id="KW-1133">Transmembrane helix</keyword>
<evidence type="ECO:0000256" key="1">
    <source>
        <dbReference type="SAM" id="Phobius"/>
    </source>
</evidence>
<comment type="caution">
    <text evidence="2">The sequence shown here is derived from an EMBL/GenBank/DDBJ whole genome shotgun (WGS) entry which is preliminary data.</text>
</comment>
<keyword evidence="1" id="KW-0812">Transmembrane</keyword>
<keyword evidence="1" id="KW-0472">Membrane</keyword>
<sequence>MKKIFLIITEQFRLFFSKSYSKPFVIICLIVIVLGAANALYAVSNSKRNIDIQKADELLKGINKFDEDCRNKANTYSCYITGDYMVLQNECFDNKYCSLSIRNGIPPTLYLATEKFSFGWWGIIGFTAVFFLNLLIALVKFITKYVPILIRTGGAQTKSTKTNIRNMPAFQRYVLFIALATLIILILIFTKL</sequence>
<reference evidence="3" key="1">
    <citation type="submission" date="2017-09" db="EMBL/GenBank/DDBJ databases">
        <title>Depth-based differentiation of microbial function through sediment-hosted aquifers and enrichment of novel symbionts in the deep terrestrial subsurface.</title>
        <authorList>
            <person name="Probst A.J."/>
            <person name="Ladd B."/>
            <person name="Jarett J.K."/>
            <person name="Geller-Mcgrath D.E."/>
            <person name="Sieber C.M.K."/>
            <person name="Emerson J.B."/>
            <person name="Anantharaman K."/>
            <person name="Thomas B.C."/>
            <person name="Malmstrom R."/>
            <person name="Stieglmeier M."/>
            <person name="Klingl A."/>
            <person name="Woyke T."/>
            <person name="Ryan C.M."/>
            <person name="Banfield J.F."/>
        </authorList>
    </citation>
    <scope>NUCLEOTIDE SEQUENCE [LARGE SCALE GENOMIC DNA]</scope>
</reference>
<evidence type="ECO:0000313" key="3">
    <source>
        <dbReference type="Proteomes" id="UP000229966"/>
    </source>
</evidence>
<feature type="transmembrane region" description="Helical" evidence="1">
    <location>
        <begin position="20"/>
        <end position="41"/>
    </location>
</feature>
<organism evidence="2 3">
    <name type="scientific">Candidatus Berkelbacteria bacterium CG03_land_8_20_14_0_80_40_36</name>
    <dbReference type="NCBI Taxonomy" id="1974509"/>
    <lineage>
        <taxon>Bacteria</taxon>
        <taxon>Candidatus Berkelbacteria</taxon>
    </lineage>
</organism>
<proteinExistence type="predicted"/>
<protein>
    <submittedName>
        <fullName evidence="2">Uncharacterized protein</fullName>
    </submittedName>
</protein>